<evidence type="ECO:0000313" key="3">
    <source>
        <dbReference type="Proteomes" id="UP000823399"/>
    </source>
</evidence>
<name>A0A9P7F880_9AGAM</name>
<organism evidence="2 3">
    <name type="scientific">Suillus discolor</name>
    <dbReference type="NCBI Taxonomy" id="1912936"/>
    <lineage>
        <taxon>Eukaryota</taxon>
        <taxon>Fungi</taxon>
        <taxon>Dikarya</taxon>
        <taxon>Basidiomycota</taxon>
        <taxon>Agaricomycotina</taxon>
        <taxon>Agaricomycetes</taxon>
        <taxon>Agaricomycetidae</taxon>
        <taxon>Boletales</taxon>
        <taxon>Suillineae</taxon>
        <taxon>Suillaceae</taxon>
        <taxon>Suillus</taxon>
    </lineage>
</organism>
<feature type="region of interest" description="Disordered" evidence="1">
    <location>
        <begin position="96"/>
        <end position="124"/>
    </location>
</feature>
<comment type="caution">
    <text evidence="2">The sequence shown here is derived from an EMBL/GenBank/DDBJ whole genome shotgun (WGS) entry which is preliminary data.</text>
</comment>
<keyword evidence="3" id="KW-1185">Reference proteome</keyword>
<evidence type="ECO:0000256" key="1">
    <source>
        <dbReference type="SAM" id="MobiDB-lite"/>
    </source>
</evidence>
<dbReference type="RefSeq" id="XP_041293055.1">
    <property type="nucleotide sequence ID" value="XM_041440505.1"/>
</dbReference>
<dbReference type="AlphaFoldDB" id="A0A9P7F880"/>
<evidence type="ECO:0000313" key="2">
    <source>
        <dbReference type="EMBL" id="KAG2108685.1"/>
    </source>
</evidence>
<accession>A0A9P7F880</accession>
<protein>
    <submittedName>
        <fullName evidence="2">Uncharacterized protein</fullName>
    </submittedName>
</protein>
<dbReference type="EMBL" id="JABBWM010000026">
    <property type="protein sequence ID" value="KAG2108685.1"/>
    <property type="molecule type" value="Genomic_DNA"/>
</dbReference>
<dbReference type="Proteomes" id="UP000823399">
    <property type="component" value="Unassembled WGS sequence"/>
</dbReference>
<sequence length="199" mass="22021">MSFVPATTVRLDTIIPSHFKLLLSQAARNYISRRLQHDNHEPTVYLFMHAIHYRADQGSRKSRQVPVGPFVAIGRDCSAGASFTLDVVEPELELYTRNTNERPQRSTPIQKKISAPPSNTSTSKINSDITEVLSEGYCANLCALDWQSNGHQKEPASVFAFYWNGLSKADKEVYKCKAAAQLKSAASGVSTTGNDVDEE</sequence>
<dbReference type="OrthoDB" id="2691420at2759"/>
<reference evidence="2" key="1">
    <citation type="journal article" date="2020" name="New Phytol.">
        <title>Comparative genomics reveals dynamic genome evolution in host specialist ectomycorrhizal fungi.</title>
        <authorList>
            <person name="Lofgren L.A."/>
            <person name="Nguyen N.H."/>
            <person name="Vilgalys R."/>
            <person name="Ruytinx J."/>
            <person name="Liao H.L."/>
            <person name="Branco S."/>
            <person name="Kuo A."/>
            <person name="LaButti K."/>
            <person name="Lipzen A."/>
            <person name="Andreopoulos W."/>
            <person name="Pangilinan J."/>
            <person name="Riley R."/>
            <person name="Hundley H."/>
            <person name="Na H."/>
            <person name="Barry K."/>
            <person name="Grigoriev I.V."/>
            <person name="Stajich J.E."/>
            <person name="Kennedy P.G."/>
        </authorList>
    </citation>
    <scope>NUCLEOTIDE SEQUENCE</scope>
    <source>
        <strain evidence="2">FC423</strain>
    </source>
</reference>
<dbReference type="GeneID" id="64702764"/>
<gene>
    <name evidence="2" type="ORF">F5147DRAFT_760907</name>
</gene>
<proteinExistence type="predicted"/>